<dbReference type="PROSITE" id="PS00164">
    <property type="entry name" value="ENOLASE"/>
    <property type="match status" value="1"/>
</dbReference>
<dbReference type="InterPro" id="IPR000941">
    <property type="entry name" value="Enolase"/>
</dbReference>
<feature type="binding site" evidence="11">
    <location>
        <position position="391"/>
    </location>
    <ligand>
        <name>(2R)-2-phosphoglycerate</name>
        <dbReference type="ChEBI" id="CHEBI:58289"/>
    </ligand>
</feature>
<keyword evidence="10 11" id="KW-0456">Lyase</keyword>
<evidence type="ECO:0000256" key="3">
    <source>
        <dbReference type="ARBA" id="ARBA00012058"/>
    </source>
</evidence>
<dbReference type="PIRSF" id="PIRSF001400">
    <property type="entry name" value="Enolase"/>
    <property type="match status" value="1"/>
</dbReference>
<dbReference type="Pfam" id="PF00113">
    <property type="entry name" value="Enolase_C"/>
    <property type="match status" value="1"/>
</dbReference>
<dbReference type="FunFam" id="3.20.20.120:FF:000001">
    <property type="entry name" value="Enolase"/>
    <property type="match status" value="1"/>
</dbReference>
<comment type="similarity">
    <text evidence="2 11">Belongs to the enolase family.</text>
</comment>
<evidence type="ECO:0000259" key="15">
    <source>
        <dbReference type="SMART" id="SM01192"/>
    </source>
</evidence>
<feature type="binding site" evidence="13">
    <location>
        <position position="160"/>
    </location>
    <ligand>
        <name>substrate</name>
    </ligand>
</feature>
<evidence type="ECO:0000259" key="16">
    <source>
        <dbReference type="SMART" id="SM01193"/>
    </source>
</evidence>
<evidence type="ECO:0000256" key="6">
    <source>
        <dbReference type="ARBA" id="ARBA00022525"/>
    </source>
</evidence>
<dbReference type="PRINTS" id="PR00148">
    <property type="entry name" value="ENOLASE"/>
</dbReference>
<dbReference type="SFLD" id="SFLDF00002">
    <property type="entry name" value="enolase"/>
    <property type="match status" value="1"/>
</dbReference>
<comment type="cofactor">
    <cofactor evidence="14">
        <name>Mg(2+)</name>
        <dbReference type="ChEBI" id="CHEBI:18420"/>
    </cofactor>
    <text evidence="14">Mg(2+) is required for catalysis and for stabilizing the dimer.</text>
</comment>
<dbReference type="SMART" id="SM01192">
    <property type="entry name" value="Enolase_C"/>
    <property type="match status" value="1"/>
</dbReference>
<protein>
    <recommendedName>
        <fullName evidence="4 11">Enolase</fullName>
        <ecNumber evidence="3 11">4.2.1.11</ecNumber>
    </recommendedName>
    <alternativeName>
        <fullName evidence="11">2-phospho-D-glycerate hydro-lyase</fullName>
    </alternativeName>
    <alternativeName>
        <fullName evidence="11">2-phosphoglycerate dehydratase</fullName>
    </alternativeName>
</protein>
<feature type="binding site" evidence="11">
    <location>
        <position position="369"/>
    </location>
    <ligand>
        <name>(2R)-2-phosphoglycerate</name>
        <dbReference type="ChEBI" id="CHEBI:58289"/>
    </ligand>
</feature>
<dbReference type="EC" id="4.2.1.11" evidence="3 11"/>
<keyword evidence="8 11" id="KW-0460">Magnesium</keyword>
<name>A0A822L948_MICAE</name>
<dbReference type="InterPro" id="IPR020811">
    <property type="entry name" value="Enolase_N"/>
</dbReference>
<dbReference type="GO" id="GO:0006096">
    <property type="term" value="P:glycolytic process"/>
    <property type="evidence" value="ECO:0007669"/>
    <property type="project" value="UniProtKB-UniRule"/>
</dbReference>
<keyword evidence="6 11" id="KW-0964">Secreted</keyword>
<dbReference type="HAMAP" id="MF_00318">
    <property type="entry name" value="Enolase"/>
    <property type="match status" value="1"/>
</dbReference>
<dbReference type="EMBL" id="CAIH01000160">
    <property type="protein sequence ID" value="CCH92632.1"/>
    <property type="molecule type" value="Genomic_DNA"/>
</dbReference>
<feature type="binding site" evidence="11 14">
    <location>
        <position position="315"/>
    </location>
    <ligand>
        <name>Mg(2+)</name>
        <dbReference type="ChEBI" id="CHEBI:18420"/>
    </ligand>
</feature>
<evidence type="ECO:0000256" key="7">
    <source>
        <dbReference type="ARBA" id="ARBA00022723"/>
    </source>
</evidence>
<sequence>MLDKIEVPIEAIAAREILDSRGRPTIEAEVLLESGALGLAQVPSGASTGSFEAHELRDDDPQRYGGKGVLKAVRNVHEKIVPVLEGMNAFDQASIDLAMIDRDGTANKRELGANAILAVSLATAKAAAADLGLPLYRYLGGPMANVLPVPMMNVINGGSHADNNVDFQEFMIFPIGADSFKEGLRWGAEVFAALGKALHERKLLTGVGDEGGYAPNLASNQEALDILIESIERAGYKPGSEVALAMDVAASEFYKDGQYLYDGSAHSPAEMVDFLASLVDRYPIISIEDGLHEEDWDNWKLLTDKLGSRIQLVGDDLMVTNPIRLQKAIDLGIANSILIKLNQIGSLTETLQTIALATRHGYRSVISHRSGETEDTTIADLAVATNAGQIKTGSLSRSERVAKYNRLLRIEEELGDRAVYAPKVGLGPKFLA</sequence>
<dbReference type="InterPro" id="IPR020809">
    <property type="entry name" value="Enolase_CS"/>
</dbReference>
<dbReference type="SUPFAM" id="SSF51604">
    <property type="entry name" value="Enolase C-terminal domain-like"/>
    <property type="match status" value="1"/>
</dbReference>
<accession>A0A822L948</accession>
<dbReference type="PANTHER" id="PTHR11902">
    <property type="entry name" value="ENOLASE"/>
    <property type="match status" value="1"/>
</dbReference>
<comment type="subcellular location">
    <subcellularLocation>
        <location evidence="11">Cytoplasm</location>
    </subcellularLocation>
    <subcellularLocation>
        <location evidence="11">Secreted</location>
    </subcellularLocation>
    <subcellularLocation>
        <location evidence="11">Cell surface</location>
    </subcellularLocation>
    <text evidence="11">Fractions of enolase are present in both the cytoplasm and on the cell surface.</text>
</comment>
<evidence type="ECO:0000256" key="13">
    <source>
        <dbReference type="PIRSR" id="PIRSR001400-2"/>
    </source>
</evidence>
<gene>
    <name evidence="11 17" type="primary">eno</name>
    <name evidence="17" type="ORF">MICCA_2420016</name>
</gene>
<evidence type="ECO:0000313" key="18">
    <source>
        <dbReference type="Proteomes" id="UP000005806"/>
    </source>
</evidence>
<evidence type="ECO:0000256" key="12">
    <source>
        <dbReference type="PIRSR" id="PIRSR001400-1"/>
    </source>
</evidence>
<dbReference type="SUPFAM" id="SSF54826">
    <property type="entry name" value="Enolase N-terminal domain-like"/>
    <property type="match status" value="1"/>
</dbReference>
<feature type="active site" description="Proton donor" evidence="11 12">
    <location>
        <position position="210"/>
    </location>
</feature>
<dbReference type="AlphaFoldDB" id="A0A822L948"/>
<evidence type="ECO:0000313" key="17">
    <source>
        <dbReference type="EMBL" id="CCH92632.1"/>
    </source>
</evidence>
<dbReference type="Gene3D" id="3.30.390.10">
    <property type="entry name" value="Enolase-like, N-terminal domain"/>
    <property type="match status" value="1"/>
</dbReference>
<comment type="pathway">
    <text evidence="1 11">Carbohydrate degradation; glycolysis; pyruvate from D-glyceraldehyde 3-phosphate: step 4/5.</text>
</comment>
<dbReference type="InterPro" id="IPR036849">
    <property type="entry name" value="Enolase-like_C_sf"/>
</dbReference>
<comment type="catalytic activity">
    <reaction evidence="11">
        <text>(2R)-2-phosphoglycerate = phosphoenolpyruvate + H2O</text>
        <dbReference type="Rhea" id="RHEA:10164"/>
        <dbReference type="ChEBI" id="CHEBI:15377"/>
        <dbReference type="ChEBI" id="CHEBI:58289"/>
        <dbReference type="ChEBI" id="CHEBI:58702"/>
        <dbReference type="EC" id="4.2.1.11"/>
    </reaction>
</comment>
<dbReference type="Pfam" id="PF03952">
    <property type="entry name" value="Enolase_N"/>
    <property type="match status" value="1"/>
</dbReference>
<dbReference type="RefSeq" id="WP_002754108.1">
    <property type="nucleotide sequence ID" value="NZ_HE972567.1"/>
</dbReference>
<dbReference type="PANTHER" id="PTHR11902:SF1">
    <property type="entry name" value="ENOLASE"/>
    <property type="match status" value="1"/>
</dbReference>
<dbReference type="UniPathway" id="UPA00109">
    <property type="reaction ID" value="UER00187"/>
</dbReference>
<dbReference type="NCBIfam" id="TIGR01060">
    <property type="entry name" value="eno"/>
    <property type="match status" value="1"/>
</dbReference>
<dbReference type="Gene3D" id="3.20.20.120">
    <property type="entry name" value="Enolase-like C-terminal domain"/>
    <property type="match status" value="1"/>
</dbReference>
<reference evidence="17 18" key="1">
    <citation type="submission" date="2012-04" db="EMBL/GenBank/DDBJ databases">
        <authorList>
            <person name="Genoscope - CEA"/>
        </authorList>
    </citation>
    <scope>NUCLEOTIDE SEQUENCE [LARGE SCALE GENOMIC DNA]</scope>
    <source>
        <strain evidence="17 18">9432</strain>
    </source>
</reference>
<evidence type="ECO:0000256" key="4">
    <source>
        <dbReference type="ARBA" id="ARBA00017068"/>
    </source>
</evidence>
<evidence type="ECO:0000256" key="2">
    <source>
        <dbReference type="ARBA" id="ARBA00009604"/>
    </source>
</evidence>
<feature type="binding site" evidence="11 14">
    <location>
        <position position="288"/>
    </location>
    <ligand>
        <name>Mg(2+)</name>
        <dbReference type="ChEBI" id="CHEBI:18420"/>
    </ligand>
</feature>
<feature type="binding site" evidence="13">
    <location>
        <position position="315"/>
    </location>
    <ligand>
        <name>substrate</name>
    </ligand>
</feature>
<evidence type="ECO:0000256" key="8">
    <source>
        <dbReference type="ARBA" id="ARBA00022842"/>
    </source>
</evidence>
<dbReference type="SFLD" id="SFLDS00001">
    <property type="entry name" value="Enolase"/>
    <property type="match status" value="1"/>
</dbReference>
<feature type="binding site" evidence="13">
    <location>
        <position position="391"/>
    </location>
    <ligand>
        <name>substrate</name>
    </ligand>
</feature>
<comment type="cofactor">
    <cofactor evidence="11">
        <name>Mg(2+)</name>
        <dbReference type="ChEBI" id="CHEBI:18420"/>
    </cofactor>
    <text evidence="11">Binds a second Mg(2+) ion via substrate during catalysis.</text>
</comment>
<proteinExistence type="inferred from homology"/>
<dbReference type="InterPro" id="IPR029017">
    <property type="entry name" value="Enolase-like_N"/>
</dbReference>
<evidence type="ECO:0000256" key="9">
    <source>
        <dbReference type="ARBA" id="ARBA00023152"/>
    </source>
</evidence>
<feature type="domain" description="Enolase C-terminal TIM barrel" evidence="15">
    <location>
        <begin position="144"/>
        <end position="428"/>
    </location>
</feature>
<keyword evidence="7 11" id="KW-0479">Metal-binding</keyword>
<dbReference type="SMART" id="SM01193">
    <property type="entry name" value="Enolase_N"/>
    <property type="match status" value="1"/>
</dbReference>
<comment type="function">
    <text evidence="11">Catalyzes the reversible conversion of 2-phosphoglycerate (2-PG) into phosphoenolpyruvate (PEP). It is essential for the degradation of carbohydrates via glycolysis.</text>
</comment>
<feature type="domain" description="Enolase N-terminal" evidence="16">
    <location>
        <begin position="9"/>
        <end position="139"/>
    </location>
</feature>
<feature type="binding site" evidence="11">
    <location>
        <position position="370"/>
    </location>
    <ligand>
        <name>(2R)-2-phosphoglycerate</name>
        <dbReference type="ChEBI" id="CHEBI:58289"/>
    </ligand>
</feature>
<evidence type="ECO:0000256" key="14">
    <source>
        <dbReference type="PIRSR" id="PIRSR001400-3"/>
    </source>
</evidence>
<feature type="binding site" evidence="11">
    <location>
        <position position="340"/>
    </location>
    <ligand>
        <name>(2R)-2-phosphoglycerate</name>
        <dbReference type="ChEBI" id="CHEBI:58289"/>
    </ligand>
</feature>
<organism evidence="17 18">
    <name type="scientific">Microcystis aeruginosa PCC 9432</name>
    <dbReference type="NCBI Taxonomy" id="1160280"/>
    <lineage>
        <taxon>Bacteria</taxon>
        <taxon>Bacillati</taxon>
        <taxon>Cyanobacteriota</taxon>
        <taxon>Cyanophyceae</taxon>
        <taxon>Oscillatoriophycideae</taxon>
        <taxon>Chroococcales</taxon>
        <taxon>Microcystaceae</taxon>
        <taxon>Microcystis</taxon>
    </lineage>
</organism>
<dbReference type="SFLD" id="SFLDG00178">
    <property type="entry name" value="enolase"/>
    <property type="match status" value="1"/>
</dbReference>
<feature type="binding site" evidence="11 14">
    <location>
        <position position="247"/>
    </location>
    <ligand>
        <name>Mg(2+)</name>
        <dbReference type="ChEBI" id="CHEBI:18420"/>
    </ligand>
</feature>
<dbReference type="InterPro" id="IPR020810">
    <property type="entry name" value="Enolase_C"/>
</dbReference>
<feature type="binding site" evidence="13">
    <location>
        <begin position="367"/>
        <end position="370"/>
    </location>
    <ligand>
        <name>substrate</name>
    </ligand>
</feature>
<dbReference type="GO" id="GO:0000015">
    <property type="term" value="C:phosphopyruvate hydratase complex"/>
    <property type="evidence" value="ECO:0007669"/>
    <property type="project" value="InterPro"/>
</dbReference>
<feature type="binding site" evidence="13">
    <location>
        <position position="288"/>
    </location>
    <ligand>
        <name>substrate</name>
    </ligand>
</feature>
<feature type="active site" description="Proton acceptor" evidence="11 12">
    <location>
        <position position="340"/>
    </location>
</feature>
<dbReference type="GO" id="GO:0009986">
    <property type="term" value="C:cell surface"/>
    <property type="evidence" value="ECO:0007669"/>
    <property type="project" value="UniProtKB-SubCell"/>
</dbReference>
<evidence type="ECO:0000256" key="10">
    <source>
        <dbReference type="ARBA" id="ARBA00023239"/>
    </source>
</evidence>
<keyword evidence="5 11" id="KW-0963">Cytoplasm</keyword>
<evidence type="ECO:0000256" key="11">
    <source>
        <dbReference type="HAMAP-Rule" id="MF_00318"/>
    </source>
</evidence>
<dbReference type="GO" id="GO:0004634">
    <property type="term" value="F:phosphopyruvate hydratase activity"/>
    <property type="evidence" value="ECO:0007669"/>
    <property type="project" value="UniProtKB-UniRule"/>
</dbReference>
<dbReference type="GO" id="GO:0005576">
    <property type="term" value="C:extracellular region"/>
    <property type="evidence" value="ECO:0007669"/>
    <property type="project" value="UniProtKB-SubCell"/>
</dbReference>
<comment type="caution">
    <text evidence="17">The sequence shown here is derived from an EMBL/GenBank/DDBJ whole genome shotgun (WGS) entry which is preliminary data.</text>
</comment>
<dbReference type="GO" id="GO:0000287">
    <property type="term" value="F:magnesium ion binding"/>
    <property type="evidence" value="ECO:0007669"/>
    <property type="project" value="UniProtKB-UniRule"/>
</dbReference>
<feature type="binding site" evidence="11">
    <location>
        <position position="168"/>
    </location>
    <ligand>
        <name>(2R)-2-phosphoglycerate</name>
        <dbReference type="ChEBI" id="CHEBI:58289"/>
    </ligand>
</feature>
<feature type="binding site" evidence="13">
    <location>
        <position position="169"/>
    </location>
    <ligand>
        <name>substrate</name>
    </ligand>
</feature>
<keyword evidence="9 11" id="KW-0324">Glycolysis</keyword>
<dbReference type="Proteomes" id="UP000005806">
    <property type="component" value="Unassembled WGS sequence"/>
</dbReference>
<evidence type="ECO:0000256" key="5">
    <source>
        <dbReference type="ARBA" id="ARBA00022490"/>
    </source>
</evidence>
<evidence type="ECO:0000256" key="1">
    <source>
        <dbReference type="ARBA" id="ARBA00005031"/>
    </source>
</evidence>
<dbReference type="CDD" id="cd03313">
    <property type="entry name" value="enolase"/>
    <property type="match status" value="1"/>
</dbReference>